<dbReference type="Gene3D" id="1.10.510.10">
    <property type="entry name" value="Transferase(Phosphotransferase) domain 1"/>
    <property type="match status" value="1"/>
</dbReference>
<evidence type="ECO:0000259" key="1">
    <source>
        <dbReference type="PROSITE" id="PS50011"/>
    </source>
</evidence>
<sequence>MTYLQSYIGFSAPSLSVTACRRAGLPIWRNPDNYRIIGDTNNRRLVVLDVEGRIKHGNAPAYRGFLISPETPLGHPCQPEPIFIKFPHGPEIGLYEWLEKEKETLTTLIDIPRVPRFLAAGQADIIEYQRFGQDWHDWLKNGNQPPYPYKIPFIVISSVNGTAMNAFSDQTLKFVPSRQRLGWLTGTVLAGAAELLARVHDHGIIHRDLKPAHILYDQEEQIVGLIDFGSSTRIADRPINGHFGTLAFFPPEYVFEPPEKEDPRIDAYSIGSTAFTLASGGGHINYGERLPVDTVYNFVENIWAYRSAGVAELIKESNLPAELKETSFARYIFQLMHPDINQRPINMREIADNFRRIGTELG</sequence>
<gene>
    <name evidence="2" type="ORF">A3K49_00715</name>
</gene>
<dbReference type="EMBL" id="MEUG01000001">
    <property type="protein sequence ID" value="OGC27533.1"/>
    <property type="molecule type" value="Genomic_DNA"/>
</dbReference>
<dbReference type="Proteomes" id="UP000178602">
    <property type="component" value="Unassembled WGS sequence"/>
</dbReference>
<dbReference type="SUPFAM" id="SSF56112">
    <property type="entry name" value="Protein kinase-like (PK-like)"/>
    <property type="match status" value="1"/>
</dbReference>
<dbReference type="Pfam" id="PF00069">
    <property type="entry name" value="Pkinase"/>
    <property type="match status" value="1"/>
</dbReference>
<accession>A0A1F4T638</accession>
<dbReference type="GO" id="GO:0005524">
    <property type="term" value="F:ATP binding"/>
    <property type="evidence" value="ECO:0007669"/>
    <property type="project" value="InterPro"/>
</dbReference>
<evidence type="ECO:0000313" key="2">
    <source>
        <dbReference type="EMBL" id="OGC27533.1"/>
    </source>
</evidence>
<dbReference type="AlphaFoldDB" id="A0A1F4T638"/>
<dbReference type="PANTHER" id="PTHR44167">
    <property type="entry name" value="OVARIAN-SPECIFIC SERINE/THREONINE-PROTEIN KINASE LOK-RELATED"/>
    <property type="match status" value="1"/>
</dbReference>
<comment type="caution">
    <text evidence="2">The sequence shown here is derived from an EMBL/GenBank/DDBJ whole genome shotgun (WGS) entry which is preliminary data.</text>
</comment>
<name>A0A1F4T638_UNCSA</name>
<dbReference type="GO" id="GO:0004674">
    <property type="term" value="F:protein serine/threonine kinase activity"/>
    <property type="evidence" value="ECO:0007669"/>
    <property type="project" value="TreeGrafter"/>
</dbReference>
<reference evidence="2 3" key="1">
    <citation type="journal article" date="2016" name="Nat. Commun.">
        <title>Thousands of microbial genomes shed light on interconnected biogeochemical processes in an aquifer system.</title>
        <authorList>
            <person name="Anantharaman K."/>
            <person name="Brown C.T."/>
            <person name="Hug L.A."/>
            <person name="Sharon I."/>
            <person name="Castelle C.J."/>
            <person name="Probst A.J."/>
            <person name="Thomas B.C."/>
            <person name="Singh A."/>
            <person name="Wilkins M.J."/>
            <person name="Karaoz U."/>
            <person name="Brodie E.L."/>
            <person name="Williams K.H."/>
            <person name="Hubbard S.S."/>
            <person name="Banfield J.F."/>
        </authorList>
    </citation>
    <scope>NUCLEOTIDE SEQUENCE [LARGE SCALE GENOMIC DNA]</scope>
</reference>
<dbReference type="PANTHER" id="PTHR44167:SF24">
    <property type="entry name" value="SERINE_THREONINE-PROTEIN KINASE CHK2"/>
    <property type="match status" value="1"/>
</dbReference>
<proteinExistence type="predicted"/>
<dbReference type="InterPro" id="IPR011009">
    <property type="entry name" value="Kinase-like_dom_sf"/>
</dbReference>
<protein>
    <recommendedName>
        <fullName evidence="1">Protein kinase domain-containing protein</fullName>
    </recommendedName>
</protein>
<organism evidence="2 3">
    <name type="scientific">candidate division WOR-1 bacterium RIFOXYC12_FULL_54_18</name>
    <dbReference type="NCBI Taxonomy" id="1802584"/>
    <lineage>
        <taxon>Bacteria</taxon>
        <taxon>Bacillati</taxon>
        <taxon>Saganbacteria</taxon>
    </lineage>
</organism>
<dbReference type="InterPro" id="IPR000719">
    <property type="entry name" value="Prot_kinase_dom"/>
</dbReference>
<dbReference type="SMART" id="SM00220">
    <property type="entry name" value="S_TKc"/>
    <property type="match status" value="1"/>
</dbReference>
<feature type="domain" description="Protein kinase" evidence="1">
    <location>
        <begin position="45"/>
        <end position="355"/>
    </location>
</feature>
<dbReference type="PROSITE" id="PS50011">
    <property type="entry name" value="PROTEIN_KINASE_DOM"/>
    <property type="match status" value="1"/>
</dbReference>
<evidence type="ECO:0000313" key="3">
    <source>
        <dbReference type="Proteomes" id="UP000178602"/>
    </source>
</evidence>